<evidence type="ECO:0000313" key="1">
    <source>
        <dbReference type="EMBL" id="MCI3271425.1"/>
    </source>
</evidence>
<dbReference type="RefSeq" id="WP_242763984.1">
    <property type="nucleotide sequence ID" value="NZ_JALDAY010000003.1"/>
</dbReference>
<accession>A0ABS9Y2L1</accession>
<reference evidence="1" key="1">
    <citation type="submission" date="2022-03" db="EMBL/GenBank/DDBJ databases">
        <title>Streptomyces 7R015 and 7R016 isolated from Barleria lupulina in Thailand.</title>
        <authorList>
            <person name="Kanchanasin P."/>
            <person name="Phongsopitanun W."/>
            <person name="Tanasupawat S."/>
        </authorList>
    </citation>
    <scope>NUCLEOTIDE SEQUENCE</scope>
    <source>
        <strain evidence="1">7R015</strain>
    </source>
</reference>
<protein>
    <submittedName>
        <fullName evidence="1">Uncharacterized protein</fullName>
    </submittedName>
</protein>
<dbReference type="Proteomes" id="UP001165269">
    <property type="component" value="Unassembled WGS sequence"/>
</dbReference>
<dbReference type="EMBL" id="JALDAY010000003">
    <property type="protein sequence ID" value="MCI3271425.1"/>
    <property type="molecule type" value="Genomic_DNA"/>
</dbReference>
<comment type="caution">
    <text evidence="1">The sequence shown here is derived from an EMBL/GenBank/DDBJ whole genome shotgun (WGS) entry which is preliminary data.</text>
</comment>
<gene>
    <name evidence="1" type="ORF">MQP27_09910</name>
</gene>
<proteinExistence type="predicted"/>
<name>A0ABS9Y2L1_9ACTN</name>
<sequence>MTRYFHGGIPDLKPGDLITPHAPNVVDGCAICAAKAAGQQPVVEGLGVVDPLTERTDRVYVTSDREYARFYASKYPLGDLYVIQPVGELEPSMEDHFPSWTVLAARVVSVYDRAVRLTPHRRRTLLRRWQIADLKHARARE</sequence>
<evidence type="ECO:0000313" key="2">
    <source>
        <dbReference type="Proteomes" id="UP001165269"/>
    </source>
</evidence>
<organism evidence="1 2">
    <name type="scientific">Streptomyces cylindrosporus</name>
    <dbReference type="NCBI Taxonomy" id="2927583"/>
    <lineage>
        <taxon>Bacteria</taxon>
        <taxon>Bacillati</taxon>
        <taxon>Actinomycetota</taxon>
        <taxon>Actinomycetes</taxon>
        <taxon>Kitasatosporales</taxon>
        <taxon>Streptomycetaceae</taxon>
        <taxon>Streptomyces</taxon>
    </lineage>
</organism>
<keyword evidence="2" id="KW-1185">Reference proteome</keyword>